<name>A0A4P9WP31_9FUNG</name>
<evidence type="ECO:0000313" key="2">
    <source>
        <dbReference type="Proteomes" id="UP000269721"/>
    </source>
</evidence>
<dbReference type="EMBL" id="KZ994225">
    <property type="protein sequence ID" value="RKO93478.1"/>
    <property type="molecule type" value="Genomic_DNA"/>
</dbReference>
<protein>
    <submittedName>
        <fullName evidence="1">Uncharacterized protein</fullName>
    </submittedName>
</protein>
<organism evidence="1 2">
    <name type="scientific">Blyttiomyces helicus</name>
    <dbReference type="NCBI Taxonomy" id="388810"/>
    <lineage>
        <taxon>Eukaryota</taxon>
        <taxon>Fungi</taxon>
        <taxon>Fungi incertae sedis</taxon>
        <taxon>Chytridiomycota</taxon>
        <taxon>Chytridiomycota incertae sedis</taxon>
        <taxon>Chytridiomycetes</taxon>
        <taxon>Chytridiomycetes incertae sedis</taxon>
        <taxon>Blyttiomyces</taxon>
    </lineage>
</organism>
<keyword evidence="2" id="KW-1185">Reference proteome</keyword>
<accession>A0A4P9WP31</accession>
<dbReference type="AlphaFoldDB" id="A0A4P9WP31"/>
<evidence type="ECO:0000313" key="1">
    <source>
        <dbReference type="EMBL" id="RKO93478.1"/>
    </source>
</evidence>
<reference evidence="2" key="1">
    <citation type="journal article" date="2018" name="Nat. Microbiol.">
        <title>Leveraging single-cell genomics to expand the fungal tree of life.</title>
        <authorList>
            <person name="Ahrendt S.R."/>
            <person name="Quandt C.A."/>
            <person name="Ciobanu D."/>
            <person name="Clum A."/>
            <person name="Salamov A."/>
            <person name="Andreopoulos B."/>
            <person name="Cheng J.F."/>
            <person name="Woyke T."/>
            <person name="Pelin A."/>
            <person name="Henrissat B."/>
            <person name="Reynolds N.K."/>
            <person name="Benny G.L."/>
            <person name="Smith M.E."/>
            <person name="James T.Y."/>
            <person name="Grigoriev I.V."/>
        </authorList>
    </citation>
    <scope>NUCLEOTIDE SEQUENCE [LARGE SCALE GENOMIC DNA]</scope>
</reference>
<gene>
    <name evidence="1" type="ORF">BDK51DRAFT_36652</name>
</gene>
<dbReference type="Proteomes" id="UP000269721">
    <property type="component" value="Unassembled WGS sequence"/>
</dbReference>
<proteinExistence type="predicted"/>
<sequence length="234" mass="25783">MARASCSDVRYFCSVGVSFQPPPSSISSASSPTTATASSSNITYMLSHTPSSMIQYNRTNYSTQSRIVVPWLPIAKHCLCTLDEQRLAISRVGMAKLISGAGDLHTPAGVEQTFQWRNTGEYYLKKRRRIAVLGIHNESMMGSAKERLRLEGMRSKECVLRQGYFAGMGAADEVRQRAVTTVYRVAAEIRGDLNMRASSPRFHWSLHFGTHEDYGTEIGLFIFLKGADAGSTGA</sequence>